<dbReference type="KEGG" id="crq:GCK72_003096"/>
<protein>
    <submittedName>
        <fullName evidence="2">Uncharacterized protein</fullName>
    </submittedName>
</protein>
<proteinExistence type="predicted"/>
<accession>A0A6A5HSV0</accession>
<dbReference type="GeneID" id="9800621"/>
<dbReference type="Proteomes" id="UP000483820">
    <property type="component" value="Chromosome I"/>
</dbReference>
<evidence type="ECO:0000313" key="2">
    <source>
        <dbReference type="EMBL" id="KAF1771270.1"/>
    </source>
</evidence>
<evidence type="ECO:0000256" key="1">
    <source>
        <dbReference type="SAM" id="Phobius"/>
    </source>
</evidence>
<organism evidence="2 3">
    <name type="scientific">Caenorhabditis remanei</name>
    <name type="common">Caenorhabditis vulgaris</name>
    <dbReference type="NCBI Taxonomy" id="31234"/>
    <lineage>
        <taxon>Eukaryota</taxon>
        <taxon>Metazoa</taxon>
        <taxon>Ecdysozoa</taxon>
        <taxon>Nematoda</taxon>
        <taxon>Chromadorea</taxon>
        <taxon>Rhabditida</taxon>
        <taxon>Rhabditina</taxon>
        <taxon>Rhabditomorpha</taxon>
        <taxon>Rhabditoidea</taxon>
        <taxon>Rhabditidae</taxon>
        <taxon>Peloderinae</taxon>
        <taxon>Caenorhabditis</taxon>
    </lineage>
</organism>
<sequence>MQSMNKAQLQQAILLSLLQNPANHIPEISNIVSPEDLHKDEKFIFNKYPRVAQVFLEDDRVFRILEAFLEIEKNQPEDIRKEFWEGMDPLCHAFMKAPAYINGNKKHNGYKICCEMADYCSFYKQTWFFIVCGAVGFLLLVAIAGGVFFIIRRKNKKKLGGGNTKKGGSKP</sequence>
<keyword evidence="1" id="KW-0472">Membrane</keyword>
<dbReference type="CDD" id="cd12087">
    <property type="entry name" value="TM_EGFR-like"/>
    <property type="match status" value="1"/>
</dbReference>
<reference evidence="2 3" key="1">
    <citation type="submission" date="2019-12" db="EMBL/GenBank/DDBJ databases">
        <title>Chromosome-level assembly of the Caenorhabditis remanei genome.</title>
        <authorList>
            <person name="Teterina A.A."/>
            <person name="Willis J.H."/>
            <person name="Phillips P.C."/>
        </authorList>
    </citation>
    <scope>NUCLEOTIDE SEQUENCE [LARGE SCALE GENOMIC DNA]</scope>
    <source>
        <strain evidence="2 3">PX506</strain>
        <tissue evidence="2">Whole organism</tissue>
    </source>
</reference>
<comment type="caution">
    <text evidence="2">The sequence shown here is derived from an EMBL/GenBank/DDBJ whole genome shotgun (WGS) entry which is preliminary data.</text>
</comment>
<dbReference type="CTD" id="9800621"/>
<feature type="transmembrane region" description="Helical" evidence="1">
    <location>
        <begin position="127"/>
        <end position="151"/>
    </location>
</feature>
<keyword evidence="1" id="KW-1133">Transmembrane helix</keyword>
<evidence type="ECO:0000313" key="3">
    <source>
        <dbReference type="Proteomes" id="UP000483820"/>
    </source>
</evidence>
<dbReference type="RefSeq" id="XP_003098260.2">
    <property type="nucleotide sequence ID" value="XM_003098212.2"/>
</dbReference>
<keyword evidence="1" id="KW-0812">Transmembrane</keyword>
<gene>
    <name evidence="2" type="ORF">GCK72_003096</name>
</gene>
<dbReference type="AlphaFoldDB" id="A0A6A5HSV0"/>
<name>A0A6A5HSV0_CAERE</name>
<dbReference type="EMBL" id="WUAV01000001">
    <property type="protein sequence ID" value="KAF1771270.1"/>
    <property type="molecule type" value="Genomic_DNA"/>
</dbReference>